<dbReference type="InterPro" id="IPR051472">
    <property type="entry name" value="T3SS_Stator/FliH"/>
</dbReference>
<feature type="domain" description="Flagellar assembly protein FliH/Type III secretion system HrpE" evidence="9">
    <location>
        <begin position="134"/>
        <end position="260"/>
    </location>
</feature>
<dbReference type="KEGG" id="pfaa:MM59RIKEN_20310"/>
<comment type="function">
    <text evidence="1">Needed for flagellar regrowth and assembly.</text>
</comment>
<dbReference type="GO" id="GO:0015031">
    <property type="term" value="P:protein transport"/>
    <property type="evidence" value="ECO:0007669"/>
    <property type="project" value="UniProtKB-KW"/>
</dbReference>
<dbReference type="RefSeq" id="WP_187029439.1">
    <property type="nucleotide sequence ID" value="NZ_AP023420.1"/>
</dbReference>
<keyword evidence="6" id="KW-1006">Bacterial flagellum protein export</keyword>
<gene>
    <name evidence="10" type="ORF">MM59RIKEN_20310</name>
</gene>
<evidence type="ECO:0000256" key="4">
    <source>
        <dbReference type="ARBA" id="ARBA00022795"/>
    </source>
</evidence>
<dbReference type="Proteomes" id="UP000679848">
    <property type="component" value="Chromosome"/>
</dbReference>
<feature type="coiled-coil region" evidence="7">
    <location>
        <begin position="115"/>
        <end position="149"/>
    </location>
</feature>
<evidence type="ECO:0000256" key="2">
    <source>
        <dbReference type="ARBA" id="ARBA00006602"/>
    </source>
</evidence>
<dbReference type="GO" id="GO:0005829">
    <property type="term" value="C:cytosol"/>
    <property type="evidence" value="ECO:0007669"/>
    <property type="project" value="TreeGrafter"/>
</dbReference>
<evidence type="ECO:0000259" key="9">
    <source>
        <dbReference type="Pfam" id="PF02108"/>
    </source>
</evidence>
<comment type="similarity">
    <text evidence="2">Belongs to the FliH family.</text>
</comment>
<dbReference type="GO" id="GO:0044781">
    <property type="term" value="P:bacterial-type flagellum organization"/>
    <property type="evidence" value="ECO:0007669"/>
    <property type="project" value="UniProtKB-KW"/>
</dbReference>
<evidence type="ECO:0000256" key="8">
    <source>
        <dbReference type="SAM" id="MobiDB-lite"/>
    </source>
</evidence>
<reference evidence="10" key="1">
    <citation type="submission" date="2020-09" db="EMBL/GenBank/DDBJ databases">
        <title>New species isolated from human feces.</title>
        <authorList>
            <person name="Kitahara M."/>
            <person name="Shigeno Y."/>
            <person name="Shime M."/>
            <person name="Matsumoto Y."/>
            <person name="Nakamura S."/>
            <person name="Motooka D."/>
            <person name="Fukuoka S."/>
            <person name="Nishikawa H."/>
            <person name="Benno Y."/>
        </authorList>
    </citation>
    <scope>NUCLEOTIDE SEQUENCE</scope>
    <source>
        <strain evidence="10">MM59</strain>
    </source>
</reference>
<feature type="region of interest" description="Disordered" evidence="8">
    <location>
        <begin position="1"/>
        <end position="54"/>
    </location>
</feature>
<feature type="region of interest" description="Disordered" evidence="8">
    <location>
        <begin position="266"/>
        <end position="306"/>
    </location>
</feature>
<keyword evidence="7" id="KW-0175">Coiled coil</keyword>
<feature type="compositionally biased region" description="Basic and acidic residues" evidence="8">
    <location>
        <begin position="271"/>
        <end position="284"/>
    </location>
</feature>
<evidence type="ECO:0000256" key="1">
    <source>
        <dbReference type="ARBA" id="ARBA00003041"/>
    </source>
</evidence>
<evidence type="ECO:0000256" key="6">
    <source>
        <dbReference type="ARBA" id="ARBA00023225"/>
    </source>
</evidence>
<evidence type="ECO:0000256" key="5">
    <source>
        <dbReference type="ARBA" id="ARBA00022927"/>
    </source>
</evidence>
<keyword evidence="4" id="KW-1005">Bacterial flagellum biogenesis</keyword>
<dbReference type="InterPro" id="IPR018035">
    <property type="entry name" value="Flagellar_FliH/T3SS_HrpE"/>
</dbReference>
<evidence type="ECO:0000313" key="10">
    <source>
        <dbReference type="EMBL" id="BCK84712.1"/>
    </source>
</evidence>
<keyword evidence="5" id="KW-0653">Protein transport</keyword>
<dbReference type="PANTHER" id="PTHR34982">
    <property type="entry name" value="YOP PROTEINS TRANSLOCATION PROTEIN L"/>
    <property type="match status" value="1"/>
</dbReference>
<dbReference type="PANTHER" id="PTHR34982:SF1">
    <property type="entry name" value="FLAGELLAR ASSEMBLY PROTEIN FLIH"/>
    <property type="match status" value="1"/>
</dbReference>
<proteinExistence type="inferred from homology"/>
<keyword evidence="3" id="KW-0813">Transport</keyword>
<dbReference type="Gene3D" id="1.20.5.620">
    <property type="entry name" value="F1F0 ATP synthase subunit B, membrane domain"/>
    <property type="match status" value="1"/>
</dbReference>
<dbReference type="AlphaFoldDB" id="A0A810QF15"/>
<organism evidence="10 11">
    <name type="scientific">Pusillibacter faecalis</name>
    <dbReference type="NCBI Taxonomy" id="2714358"/>
    <lineage>
        <taxon>Bacteria</taxon>
        <taxon>Bacillati</taxon>
        <taxon>Bacillota</taxon>
        <taxon>Clostridia</taxon>
        <taxon>Eubacteriales</taxon>
        <taxon>Oscillospiraceae</taxon>
        <taxon>Pusillibacter</taxon>
    </lineage>
</organism>
<accession>A0A810QF15</accession>
<evidence type="ECO:0000256" key="7">
    <source>
        <dbReference type="SAM" id="Coils"/>
    </source>
</evidence>
<evidence type="ECO:0000256" key="3">
    <source>
        <dbReference type="ARBA" id="ARBA00022448"/>
    </source>
</evidence>
<sequence>MLNIWKRSSHPKAETYQFPDTEELEPKEQETEEVPLPQMEEPEQGPPEEPPASAAPLQYAQVQADQMLLEAKRQAEKILGDARQEAQRHAEMLYEDARRNGWETGHAEGVSQGSAQALEENRRVCEEKIKALSEEVAQFLERANAALDRQMDENIGELRELAIAVAEKVIAVSLRSSSEVIGRMIQAAVDKRKRREWVRIHIAECDAKRMARLSPALTAALASLSSQVRIIPMADDEPGTCIIEMPDEIIDASAATQIHNIRSMLADIPADEAKGPASPEERSPGHVPTDDPPGLSCGDLQPDGKD</sequence>
<name>A0A810QF15_9FIRM</name>
<dbReference type="EMBL" id="AP023420">
    <property type="protein sequence ID" value="BCK84712.1"/>
    <property type="molecule type" value="Genomic_DNA"/>
</dbReference>
<evidence type="ECO:0000313" key="11">
    <source>
        <dbReference type="Proteomes" id="UP000679848"/>
    </source>
</evidence>
<dbReference type="Pfam" id="PF02108">
    <property type="entry name" value="FliH"/>
    <property type="match status" value="1"/>
</dbReference>
<protein>
    <recommendedName>
        <fullName evidence="9">Flagellar assembly protein FliH/Type III secretion system HrpE domain-containing protein</fullName>
    </recommendedName>
</protein>
<keyword evidence="11" id="KW-1185">Reference proteome</keyword>